<sequence>MGPPFHILAKKGDIAERVIIAGDPYRVKQISGLLDNPVLVNENRGLFVYTGKYKGIPVTVATHGIGSGSAAIVIEELVMLGAKYIVRLGTAGALIPELDIGDYVVASGAACIHNGNSLGQYAPGYCLPTAPSPQLTGLLIEKAKSRNAKFVVGPVFSSDSFYAENPEFAKYWSERGVVAVEMECASLFALSWIRRFHSAALLIISDSLVKDKSVFLTANELKPRVELAATIVLDTLVDVDF</sequence>
<dbReference type="GO" id="GO:0009116">
    <property type="term" value="P:nucleoside metabolic process"/>
    <property type="evidence" value="ECO:0007669"/>
    <property type="project" value="InterPro"/>
</dbReference>
<dbReference type="PANTHER" id="PTHR43691">
    <property type="entry name" value="URIDINE PHOSPHORYLASE"/>
    <property type="match status" value="1"/>
</dbReference>
<evidence type="ECO:0000259" key="1">
    <source>
        <dbReference type="Pfam" id="PF01048"/>
    </source>
</evidence>
<comment type="caution">
    <text evidence="2">The sequence shown here is derived from an EMBL/GenBank/DDBJ whole genome shotgun (WGS) entry which is preliminary data.</text>
</comment>
<reference evidence="2" key="1">
    <citation type="journal article" date="2020" name="mSystems">
        <title>Genome- and Community-Level Interaction Insights into Carbon Utilization and Element Cycling Functions of Hydrothermarchaeota in Hydrothermal Sediment.</title>
        <authorList>
            <person name="Zhou Z."/>
            <person name="Liu Y."/>
            <person name="Xu W."/>
            <person name="Pan J."/>
            <person name="Luo Z.H."/>
            <person name="Li M."/>
        </authorList>
    </citation>
    <scope>NUCLEOTIDE SEQUENCE [LARGE SCALE GENOMIC DNA]</scope>
    <source>
        <strain evidence="2">SpSt-123</strain>
    </source>
</reference>
<evidence type="ECO:0000313" key="2">
    <source>
        <dbReference type="EMBL" id="HDS10975.1"/>
    </source>
</evidence>
<feature type="domain" description="Nucleoside phosphorylase" evidence="1">
    <location>
        <begin position="17"/>
        <end position="229"/>
    </location>
</feature>
<dbReference type="SUPFAM" id="SSF53167">
    <property type="entry name" value="Purine and uridine phosphorylases"/>
    <property type="match status" value="1"/>
</dbReference>
<gene>
    <name evidence="2" type="ORF">ENO04_05130</name>
</gene>
<dbReference type="Pfam" id="PF01048">
    <property type="entry name" value="PNP_UDP_1"/>
    <property type="match status" value="1"/>
</dbReference>
<dbReference type="InterPro" id="IPR035994">
    <property type="entry name" value="Nucleoside_phosphorylase_sf"/>
</dbReference>
<name>A0A7C1E4F5_9CREN</name>
<organism evidence="2">
    <name type="scientific">Fervidicoccus fontis</name>
    <dbReference type="NCBI Taxonomy" id="683846"/>
    <lineage>
        <taxon>Archaea</taxon>
        <taxon>Thermoproteota</taxon>
        <taxon>Thermoprotei</taxon>
        <taxon>Fervidicoccales</taxon>
        <taxon>Fervidicoccaceae</taxon>
        <taxon>Fervidicoccus</taxon>
    </lineage>
</organism>
<dbReference type="InterPro" id="IPR000845">
    <property type="entry name" value="Nucleoside_phosphorylase_d"/>
</dbReference>
<dbReference type="AlphaFoldDB" id="A0A7C1E4F5"/>
<accession>A0A7C1E4F5</accession>
<dbReference type="EMBL" id="DSDY01000156">
    <property type="protein sequence ID" value="HDS10975.1"/>
    <property type="molecule type" value="Genomic_DNA"/>
</dbReference>
<dbReference type="Gene3D" id="3.40.50.1580">
    <property type="entry name" value="Nucleoside phosphorylase domain"/>
    <property type="match status" value="1"/>
</dbReference>
<dbReference type="PANTHER" id="PTHR43691:SF11">
    <property type="entry name" value="FI09636P-RELATED"/>
    <property type="match status" value="1"/>
</dbReference>
<dbReference type="GO" id="GO:0005829">
    <property type="term" value="C:cytosol"/>
    <property type="evidence" value="ECO:0007669"/>
    <property type="project" value="TreeGrafter"/>
</dbReference>
<protein>
    <submittedName>
        <fullName evidence="2">Nucleoside phosphorylase</fullName>
    </submittedName>
</protein>
<proteinExistence type="predicted"/>
<dbReference type="CDD" id="cd17764">
    <property type="entry name" value="MTAP_SsMTAPI_like"/>
    <property type="match status" value="1"/>
</dbReference>
<dbReference type="GO" id="GO:0003824">
    <property type="term" value="F:catalytic activity"/>
    <property type="evidence" value="ECO:0007669"/>
    <property type="project" value="InterPro"/>
</dbReference>